<keyword evidence="7" id="KW-1185">Reference proteome</keyword>
<evidence type="ECO:0000256" key="2">
    <source>
        <dbReference type="PIRSR" id="PIRSR601461-1"/>
    </source>
</evidence>
<keyword evidence="4" id="KW-0064">Aspartyl protease</keyword>
<feature type="active site" evidence="2">
    <location>
        <position position="292"/>
    </location>
</feature>
<keyword evidence="4" id="KW-0645">Protease</keyword>
<dbReference type="InterPro" id="IPR021109">
    <property type="entry name" value="Peptidase_aspartic_dom_sf"/>
</dbReference>
<dbReference type="PRINTS" id="PR00792">
    <property type="entry name" value="PEPSIN"/>
</dbReference>
<evidence type="ECO:0000256" key="1">
    <source>
        <dbReference type="ARBA" id="ARBA00007447"/>
    </source>
</evidence>
<dbReference type="InterPro" id="IPR001969">
    <property type="entry name" value="Aspartic_peptidase_AS"/>
</dbReference>
<sequence>MHKTQKKNKNLFSSAAEQRNEKIFHFENNFPYNATVFDFKDIEYDIQISIGTPPQEFRVQLDTGSSLFWVVDSECGTNGCFEGCKNSPIFCARQCDAKCCELENSNIQKMEDPTTPISCQNATKFNSEVSTTYRNTNQPFSIAYGFGFSAGTIGQDVVKLGLASDSSAFTLANIYFGQTVQKDTQQTGFSGIFGLSYSASGNNVPPVLVQAHKKGALKMPLYSIYLATEGNVHWKPGGVFTLGDADKKHCGEIVNWIDIIPNNYGHWKFELDEIKLESNVIINGGQSAAIVDTGTSLLLGPREEVIKIYNHYGANLSDHSIPCDQNVGPISFLINGHKYEVTKETLILKRGKDNNKCIFALSDFGTATNLWVLGDPFCRKFCQIHDIEKLRVAFPEAKKKH</sequence>
<dbReference type="PROSITE" id="PS51767">
    <property type="entry name" value="PEPTIDASE_A1"/>
    <property type="match status" value="1"/>
</dbReference>
<dbReference type="Proteomes" id="UP001620645">
    <property type="component" value="Unassembled WGS sequence"/>
</dbReference>
<feature type="active site" evidence="2">
    <location>
        <position position="62"/>
    </location>
</feature>
<proteinExistence type="inferred from homology"/>
<feature type="disulfide bond" evidence="3">
    <location>
        <begin position="75"/>
        <end position="119"/>
    </location>
</feature>
<dbReference type="PANTHER" id="PTHR47966:SF45">
    <property type="entry name" value="PEPTIDASE A1 DOMAIN-CONTAINING PROTEIN"/>
    <property type="match status" value="1"/>
</dbReference>
<dbReference type="SUPFAM" id="SSF50630">
    <property type="entry name" value="Acid proteases"/>
    <property type="match status" value="1"/>
</dbReference>
<evidence type="ECO:0000313" key="7">
    <source>
        <dbReference type="Proteomes" id="UP001620645"/>
    </source>
</evidence>
<evidence type="ECO:0000259" key="5">
    <source>
        <dbReference type="PROSITE" id="PS51767"/>
    </source>
</evidence>
<name>A0ABD2JPW3_HETSC</name>
<feature type="domain" description="Peptidase A1" evidence="5">
    <location>
        <begin position="44"/>
        <end position="395"/>
    </location>
</feature>
<dbReference type="CDD" id="cd05471">
    <property type="entry name" value="pepsin_like"/>
    <property type="match status" value="1"/>
</dbReference>
<evidence type="ECO:0000256" key="4">
    <source>
        <dbReference type="RuleBase" id="RU000454"/>
    </source>
</evidence>
<feature type="disulfide bond" evidence="3">
    <location>
        <begin position="323"/>
        <end position="357"/>
    </location>
</feature>
<dbReference type="PROSITE" id="PS00141">
    <property type="entry name" value="ASP_PROTEASE"/>
    <property type="match status" value="1"/>
</dbReference>
<keyword evidence="3" id="KW-1015">Disulfide bond</keyword>
<dbReference type="InterPro" id="IPR001461">
    <property type="entry name" value="Aspartic_peptidase_A1"/>
</dbReference>
<dbReference type="AlphaFoldDB" id="A0ABD2JPW3"/>
<comment type="caution">
    <text evidence="6">The sequence shown here is derived from an EMBL/GenBank/DDBJ whole genome shotgun (WGS) entry which is preliminary data.</text>
</comment>
<dbReference type="GO" id="GO:0006508">
    <property type="term" value="P:proteolysis"/>
    <property type="evidence" value="ECO:0007669"/>
    <property type="project" value="UniProtKB-KW"/>
</dbReference>
<protein>
    <recommendedName>
        <fullName evidence="5">Peptidase A1 domain-containing protein</fullName>
    </recommendedName>
</protein>
<dbReference type="PANTHER" id="PTHR47966">
    <property type="entry name" value="BETA-SITE APP-CLEAVING ENZYME, ISOFORM A-RELATED"/>
    <property type="match status" value="1"/>
</dbReference>
<reference evidence="6 7" key="1">
    <citation type="submission" date="2024-10" db="EMBL/GenBank/DDBJ databases">
        <authorList>
            <person name="Kim D."/>
        </authorList>
    </citation>
    <scope>NUCLEOTIDE SEQUENCE [LARGE SCALE GENOMIC DNA]</scope>
    <source>
        <strain evidence="6">Taebaek</strain>
    </source>
</reference>
<dbReference type="Gene3D" id="2.40.70.10">
    <property type="entry name" value="Acid Proteases"/>
    <property type="match status" value="2"/>
</dbReference>
<gene>
    <name evidence="6" type="ORF">niasHS_007837</name>
</gene>
<evidence type="ECO:0000256" key="3">
    <source>
        <dbReference type="PIRSR" id="PIRSR601461-2"/>
    </source>
</evidence>
<dbReference type="InterPro" id="IPR034164">
    <property type="entry name" value="Pepsin-like_dom"/>
</dbReference>
<dbReference type="InterPro" id="IPR033121">
    <property type="entry name" value="PEPTIDASE_A1"/>
</dbReference>
<evidence type="ECO:0000313" key="6">
    <source>
        <dbReference type="EMBL" id="KAL3092628.1"/>
    </source>
</evidence>
<comment type="similarity">
    <text evidence="1 4">Belongs to the peptidase A1 family.</text>
</comment>
<keyword evidence="4" id="KW-0378">Hydrolase</keyword>
<organism evidence="6 7">
    <name type="scientific">Heterodera schachtii</name>
    <name type="common">Sugarbeet cyst nematode worm</name>
    <name type="synonym">Tylenchus schachtii</name>
    <dbReference type="NCBI Taxonomy" id="97005"/>
    <lineage>
        <taxon>Eukaryota</taxon>
        <taxon>Metazoa</taxon>
        <taxon>Ecdysozoa</taxon>
        <taxon>Nematoda</taxon>
        <taxon>Chromadorea</taxon>
        <taxon>Rhabditida</taxon>
        <taxon>Tylenchina</taxon>
        <taxon>Tylenchomorpha</taxon>
        <taxon>Tylenchoidea</taxon>
        <taxon>Heteroderidae</taxon>
        <taxon>Heteroderinae</taxon>
        <taxon>Heterodera</taxon>
    </lineage>
</organism>
<dbReference type="GO" id="GO:0004190">
    <property type="term" value="F:aspartic-type endopeptidase activity"/>
    <property type="evidence" value="ECO:0007669"/>
    <property type="project" value="UniProtKB-KW"/>
</dbReference>
<accession>A0ABD2JPW3</accession>
<dbReference type="Pfam" id="PF00026">
    <property type="entry name" value="Asp"/>
    <property type="match status" value="1"/>
</dbReference>
<dbReference type="EMBL" id="JBICCN010000118">
    <property type="protein sequence ID" value="KAL3092628.1"/>
    <property type="molecule type" value="Genomic_DNA"/>
</dbReference>